<feature type="transmembrane region" description="Helical" evidence="9">
    <location>
        <begin position="135"/>
        <end position="155"/>
    </location>
</feature>
<evidence type="ECO:0000256" key="2">
    <source>
        <dbReference type="ARBA" id="ARBA00022448"/>
    </source>
</evidence>
<keyword evidence="6 9" id="KW-1133">Transmembrane helix</keyword>
<protein>
    <submittedName>
        <fullName evidence="10">ABC transporter permease</fullName>
    </submittedName>
</protein>
<feature type="compositionally biased region" description="Basic and acidic residues" evidence="8">
    <location>
        <begin position="347"/>
        <end position="361"/>
    </location>
</feature>
<evidence type="ECO:0000256" key="4">
    <source>
        <dbReference type="ARBA" id="ARBA00022519"/>
    </source>
</evidence>
<feature type="transmembrane region" description="Helical" evidence="9">
    <location>
        <begin position="21"/>
        <end position="44"/>
    </location>
</feature>
<keyword evidence="2" id="KW-0813">Transport</keyword>
<feature type="transmembrane region" description="Helical" evidence="9">
    <location>
        <begin position="230"/>
        <end position="250"/>
    </location>
</feature>
<dbReference type="EMBL" id="CP040915">
    <property type="protein sequence ID" value="QDC25743.1"/>
    <property type="molecule type" value="Genomic_DNA"/>
</dbReference>
<feature type="transmembrane region" description="Helical" evidence="9">
    <location>
        <begin position="50"/>
        <end position="69"/>
    </location>
</feature>
<feature type="region of interest" description="Disordered" evidence="8">
    <location>
        <begin position="340"/>
        <end position="361"/>
    </location>
</feature>
<feature type="transmembrane region" description="Helical" evidence="9">
    <location>
        <begin position="101"/>
        <end position="123"/>
    </location>
</feature>
<gene>
    <name evidence="10" type="ORF">FE374_14995</name>
</gene>
<proteinExistence type="predicted"/>
<dbReference type="PANTHER" id="PTHR32196">
    <property type="entry name" value="ABC TRANSPORTER PERMEASE PROTEIN YPHD-RELATED-RELATED"/>
    <property type="match status" value="1"/>
</dbReference>
<evidence type="ECO:0000313" key="10">
    <source>
        <dbReference type="EMBL" id="QDC25743.1"/>
    </source>
</evidence>
<feature type="transmembrane region" description="Helical" evidence="9">
    <location>
        <begin position="287"/>
        <end position="306"/>
    </location>
</feature>
<dbReference type="OrthoDB" id="9808136at2"/>
<feature type="transmembrane region" description="Helical" evidence="9">
    <location>
        <begin position="262"/>
        <end position="280"/>
    </location>
</feature>
<keyword evidence="4" id="KW-0997">Cell inner membrane</keyword>
<comment type="subcellular location">
    <subcellularLocation>
        <location evidence="1">Cell membrane</location>
        <topology evidence="1">Multi-pass membrane protein</topology>
    </subcellularLocation>
</comment>
<evidence type="ECO:0000256" key="5">
    <source>
        <dbReference type="ARBA" id="ARBA00022692"/>
    </source>
</evidence>
<dbReference type="Proteomes" id="UP000314616">
    <property type="component" value="Chromosome"/>
</dbReference>
<feature type="transmembrane region" description="Helical" evidence="9">
    <location>
        <begin position="179"/>
        <end position="199"/>
    </location>
</feature>
<dbReference type="CDD" id="cd06579">
    <property type="entry name" value="TM_PBP1_transp_AraH_like"/>
    <property type="match status" value="1"/>
</dbReference>
<evidence type="ECO:0000256" key="7">
    <source>
        <dbReference type="ARBA" id="ARBA00023136"/>
    </source>
</evidence>
<keyword evidence="7 9" id="KW-0472">Membrane</keyword>
<reference evidence="10 11" key="1">
    <citation type="submission" date="2019-05" db="EMBL/GenBank/DDBJ databases">
        <title>Georgenia *** sp. nov., and Georgenia *** sp. nov., isolated from the intestinal contents of plateau pika (Ochotona curzoniae) in the Qinghai-Tibet plateau of China.</title>
        <authorList>
            <person name="Tian Z."/>
        </authorList>
    </citation>
    <scope>NUCLEOTIDE SEQUENCE [LARGE SCALE GENOMIC DNA]</scope>
    <source>
        <strain evidence="10 11">Z443</strain>
    </source>
</reference>
<evidence type="ECO:0000256" key="6">
    <source>
        <dbReference type="ARBA" id="ARBA00022989"/>
    </source>
</evidence>
<dbReference type="Pfam" id="PF02653">
    <property type="entry name" value="BPD_transp_2"/>
    <property type="match status" value="1"/>
</dbReference>
<dbReference type="InterPro" id="IPR001851">
    <property type="entry name" value="ABC_transp_permease"/>
</dbReference>
<keyword evidence="5 9" id="KW-0812">Transmembrane</keyword>
<dbReference type="GO" id="GO:0022857">
    <property type="term" value="F:transmembrane transporter activity"/>
    <property type="evidence" value="ECO:0007669"/>
    <property type="project" value="InterPro"/>
</dbReference>
<dbReference type="KEGG" id="gyu:FE374_14995"/>
<evidence type="ECO:0000256" key="3">
    <source>
        <dbReference type="ARBA" id="ARBA00022475"/>
    </source>
</evidence>
<dbReference type="GO" id="GO:0005886">
    <property type="term" value="C:plasma membrane"/>
    <property type="evidence" value="ECO:0007669"/>
    <property type="project" value="UniProtKB-SubCell"/>
</dbReference>
<evidence type="ECO:0000313" key="11">
    <source>
        <dbReference type="Proteomes" id="UP000314616"/>
    </source>
</evidence>
<feature type="transmembrane region" description="Helical" evidence="9">
    <location>
        <begin position="312"/>
        <end position="330"/>
    </location>
</feature>
<evidence type="ECO:0000256" key="8">
    <source>
        <dbReference type="SAM" id="MobiDB-lite"/>
    </source>
</evidence>
<dbReference type="RefSeq" id="WP_139929992.1">
    <property type="nucleotide sequence ID" value="NZ_CP040915.1"/>
</dbReference>
<dbReference type="PANTHER" id="PTHR32196:SF21">
    <property type="entry name" value="ABC TRANSPORTER PERMEASE PROTEIN YPHD-RELATED"/>
    <property type="match status" value="1"/>
</dbReference>
<evidence type="ECO:0000256" key="9">
    <source>
        <dbReference type="SAM" id="Phobius"/>
    </source>
</evidence>
<keyword evidence="3" id="KW-1003">Cell membrane</keyword>
<evidence type="ECO:0000256" key="1">
    <source>
        <dbReference type="ARBA" id="ARBA00004651"/>
    </source>
</evidence>
<feature type="transmembrane region" description="Helical" evidence="9">
    <location>
        <begin position="76"/>
        <end position="95"/>
    </location>
</feature>
<accession>A0A5B8C566</accession>
<organism evidence="10 11">
    <name type="scientific">Georgenia yuyongxinii</name>
    <dbReference type="NCBI Taxonomy" id="2589797"/>
    <lineage>
        <taxon>Bacteria</taxon>
        <taxon>Bacillati</taxon>
        <taxon>Actinomycetota</taxon>
        <taxon>Actinomycetes</taxon>
        <taxon>Micrococcales</taxon>
        <taxon>Bogoriellaceae</taxon>
        <taxon>Georgenia</taxon>
    </lineage>
</organism>
<sequence>MSALESPTPWLRRLRGRNNEGILALVLIVLVIGMSIANPVFFTVPTAFSIVRSAIVPLIFALGVLLVIISGGIDMSFAAIAVAAAYTTIKVQLAGGFDLGLVGAFVLALAIGAGLGSINGFLIARFRLNTMIVTLGTRGIFTGALLTYVGSRYIANLPDGMASVSTTNLIHAQTSAGNSYLHVMVVPAILLAVLIAWVLRRTMFGRSIYAIGGDTEAARRAGIRVVRTQVLMYVLVGMMAAVGGMIYMIMGRSGTPQELVGGELDIIAAVVLGGASIFGGRGSVTGTVLGVLLIQVINNSLILAGVPSAWQRTAVGLLLVIGVGVQAVAARRAARTIRTLDPDDDAERPAETSFEHEKVTA</sequence>
<dbReference type="AlphaFoldDB" id="A0A5B8C566"/>
<name>A0A5B8C566_9MICO</name>